<evidence type="ECO:0000313" key="14">
    <source>
        <dbReference type="Proteomes" id="UP000292052"/>
    </source>
</evidence>
<comment type="pathway">
    <text evidence="2 11">Porphyrin-containing compound metabolism; protoporphyrin-IX biosynthesis; protoporphyrin-IX from protoporphyrinogen-IX: step 1/1.</text>
</comment>
<keyword evidence="7 11" id="KW-0560">Oxidoreductase</keyword>
<dbReference type="InterPro" id="IPR036188">
    <property type="entry name" value="FAD/NAD-bd_sf"/>
</dbReference>
<dbReference type="InterPro" id="IPR004572">
    <property type="entry name" value="Protoporphyrinogen_oxidase"/>
</dbReference>
<reference evidence="13 14" key="1">
    <citation type="submission" date="2017-03" db="EMBL/GenBank/DDBJ databases">
        <title>Genome of the blue death feigning beetle - Asbolus verrucosus.</title>
        <authorList>
            <person name="Rider S.D."/>
        </authorList>
    </citation>
    <scope>NUCLEOTIDE SEQUENCE [LARGE SCALE GENOMIC DNA]</scope>
    <source>
        <strain evidence="13">Butters</strain>
        <tissue evidence="13">Head and leg muscle</tissue>
    </source>
</reference>
<evidence type="ECO:0000256" key="7">
    <source>
        <dbReference type="ARBA" id="ARBA00023002"/>
    </source>
</evidence>
<sequence length="472" mass="52067">MSKAILGGGLSGLSAAYYLSKNLPNQSLTLIEASGRTGGWIKSNLRENGIIFEQGPRTIRPRGAAGQNTLQLIEDLGLSDKIIPILSNSPAAKNRMIYAKGGLHMVPSSLGALFKKQEPFTKPLISYLLNDLKTGRKRVQDESIYDFIDRRFGEEVADYLISPLICGVCAGNAKEISVKFLMKELFEYEQKYGSVSGGIARNLFTTSKKSKILSKLSQRAKREKWNIYSFTDGCETLPVALRDSIIGNNVNIILNTECKEIVTDKNKIILHLSDNKTNNVDHLISAVPSTNLGSLVEKQHPELAHFLKKLVKNVSVAVVNLHFAKDVLKNAAFGLLVAPREHLPILGIIYDSCCFPKNSTGTVLTVMMGGHWFQHYFGENPEETLLLDTALSQLKQILHINDAPIQFKVNVLHHCLPQYVIGHNDSLLNINNYINKNKLPMSICGASYHGVGINDVILSAKNAVHHLTTSAN</sequence>
<dbReference type="PANTHER" id="PTHR42923:SF3">
    <property type="entry name" value="PROTOPORPHYRINOGEN OXIDASE"/>
    <property type="match status" value="1"/>
</dbReference>
<dbReference type="OrthoDB" id="419752at2759"/>
<evidence type="ECO:0000256" key="10">
    <source>
        <dbReference type="ARBA" id="ARBA00047554"/>
    </source>
</evidence>
<comment type="subcellular location">
    <subcellularLocation>
        <location evidence="11">Mitochondrion inner membrane</location>
    </subcellularLocation>
</comment>
<evidence type="ECO:0000256" key="9">
    <source>
        <dbReference type="ARBA" id="ARBA00023244"/>
    </source>
</evidence>
<comment type="cofactor">
    <cofactor evidence="11">
        <name>FAD</name>
        <dbReference type="ChEBI" id="CHEBI:57692"/>
    </cofactor>
    <text evidence="11">Binds 1 FAD per subunit.</text>
</comment>
<dbReference type="EMBL" id="QDEB01016736">
    <property type="protein sequence ID" value="RZC41486.1"/>
    <property type="molecule type" value="Genomic_DNA"/>
</dbReference>
<keyword evidence="8 11" id="KW-0350">Heme biosynthesis</keyword>
<dbReference type="PANTHER" id="PTHR42923">
    <property type="entry name" value="PROTOPORPHYRINOGEN OXIDASE"/>
    <property type="match status" value="1"/>
</dbReference>
<dbReference type="UniPathway" id="UPA00251">
    <property type="reaction ID" value="UER00324"/>
</dbReference>
<protein>
    <recommendedName>
        <fullName evidence="4 11">Protoporphyrinogen oxidase</fullName>
        <ecNumber evidence="4 11">1.3.3.4</ecNumber>
    </recommendedName>
</protein>
<keyword evidence="5 11" id="KW-0285">Flavoprotein</keyword>
<dbReference type="STRING" id="1661398.A0A482W8M2"/>
<name>A0A482W8M2_ASBVE</name>
<dbReference type="Pfam" id="PF01593">
    <property type="entry name" value="Amino_oxidase"/>
    <property type="match status" value="1"/>
</dbReference>
<organism evidence="13 14">
    <name type="scientific">Asbolus verrucosus</name>
    <name type="common">Desert ironclad beetle</name>
    <dbReference type="NCBI Taxonomy" id="1661398"/>
    <lineage>
        <taxon>Eukaryota</taxon>
        <taxon>Metazoa</taxon>
        <taxon>Ecdysozoa</taxon>
        <taxon>Arthropoda</taxon>
        <taxon>Hexapoda</taxon>
        <taxon>Insecta</taxon>
        <taxon>Pterygota</taxon>
        <taxon>Neoptera</taxon>
        <taxon>Endopterygota</taxon>
        <taxon>Coleoptera</taxon>
        <taxon>Polyphaga</taxon>
        <taxon>Cucujiformia</taxon>
        <taxon>Tenebrionidae</taxon>
        <taxon>Pimeliinae</taxon>
        <taxon>Asbolus</taxon>
    </lineage>
</organism>
<dbReference type="AlphaFoldDB" id="A0A482W8M2"/>
<accession>A0A482W8M2</accession>
<dbReference type="InterPro" id="IPR050464">
    <property type="entry name" value="Zeta_carotene_desat/Oxidored"/>
</dbReference>
<evidence type="ECO:0000256" key="6">
    <source>
        <dbReference type="ARBA" id="ARBA00022827"/>
    </source>
</evidence>
<evidence type="ECO:0000256" key="4">
    <source>
        <dbReference type="ARBA" id="ARBA00012867"/>
    </source>
</evidence>
<dbReference type="NCBIfam" id="TIGR00562">
    <property type="entry name" value="proto_IX_ox"/>
    <property type="match status" value="1"/>
</dbReference>
<comment type="caution">
    <text evidence="13">The sequence shown here is derived from an EMBL/GenBank/DDBJ whole genome shotgun (WGS) entry which is preliminary data.</text>
</comment>
<dbReference type="GO" id="GO:0005743">
    <property type="term" value="C:mitochondrial inner membrane"/>
    <property type="evidence" value="ECO:0007669"/>
    <property type="project" value="UniProtKB-SubCell"/>
</dbReference>
<evidence type="ECO:0000256" key="8">
    <source>
        <dbReference type="ARBA" id="ARBA00023133"/>
    </source>
</evidence>
<evidence type="ECO:0000313" key="13">
    <source>
        <dbReference type="EMBL" id="RZC41486.1"/>
    </source>
</evidence>
<comment type="similarity">
    <text evidence="3 11">Belongs to the protoporphyrinogen/coproporphyrinogen oxidase family. Protoporphyrinogen oxidase subfamily.</text>
</comment>
<proteinExistence type="inferred from homology"/>
<keyword evidence="6 11" id="KW-0274">FAD</keyword>
<dbReference type="FunFam" id="3.50.50.60:FF:000193">
    <property type="entry name" value="Protoporphyrinogen oxidase"/>
    <property type="match status" value="1"/>
</dbReference>
<evidence type="ECO:0000256" key="3">
    <source>
        <dbReference type="ARBA" id="ARBA00010551"/>
    </source>
</evidence>
<dbReference type="Proteomes" id="UP000292052">
    <property type="component" value="Unassembled WGS sequence"/>
</dbReference>
<comment type="function">
    <text evidence="1 11">Catalyzes the 6-electron oxidation of protoporphyrinogen-IX to form protoporphyrin-IX.</text>
</comment>
<evidence type="ECO:0000256" key="11">
    <source>
        <dbReference type="RuleBase" id="RU367069"/>
    </source>
</evidence>
<dbReference type="SUPFAM" id="SSF54373">
    <property type="entry name" value="FAD-linked reductases, C-terminal domain"/>
    <property type="match status" value="1"/>
</dbReference>
<evidence type="ECO:0000256" key="5">
    <source>
        <dbReference type="ARBA" id="ARBA00022630"/>
    </source>
</evidence>
<dbReference type="InterPro" id="IPR002937">
    <property type="entry name" value="Amino_oxidase"/>
</dbReference>
<dbReference type="Gene3D" id="3.50.50.60">
    <property type="entry name" value="FAD/NAD(P)-binding domain"/>
    <property type="match status" value="1"/>
</dbReference>
<dbReference type="GO" id="GO:0004729">
    <property type="term" value="F:oxygen-dependent protoporphyrinogen oxidase activity"/>
    <property type="evidence" value="ECO:0007669"/>
    <property type="project" value="UniProtKB-UniRule"/>
</dbReference>
<keyword evidence="9 11" id="KW-0627">Porphyrin biosynthesis</keyword>
<evidence type="ECO:0000259" key="12">
    <source>
        <dbReference type="Pfam" id="PF01593"/>
    </source>
</evidence>
<gene>
    <name evidence="13" type="ORF">BDFB_003038</name>
</gene>
<evidence type="ECO:0000256" key="1">
    <source>
        <dbReference type="ARBA" id="ARBA00002600"/>
    </source>
</evidence>
<keyword evidence="14" id="KW-1185">Reference proteome</keyword>
<comment type="catalytic activity">
    <reaction evidence="10 11">
        <text>protoporphyrinogen IX + 3 O2 = protoporphyrin IX + 3 H2O2</text>
        <dbReference type="Rhea" id="RHEA:25576"/>
        <dbReference type="ChEBI" id="CHEBI:15379"/>
        <dbReference type="ChEBI" id="CHEBI:16240"/>
        <dbReference type="ChEBI" id="CHEBI:57306"/>
        <dbReference type="ChEBI" id="CHEBI:57307"/>
        <dbReference type="EC" id="1.3.3.4"/>
    </reaction>
</comment>
<evidence type="ECO:0000256" key="2">
    <source>
        <dbReference type="ARBA" id="ARBA00005073"/>
    </source>
</evidence>
<dbReference type="GO" id="GO:0006782">
    <property type="term" value="P:protoporphyrinogen IX biosynthetic process"/>
    <property type="evidence" value="ECO:0007669"/>
    <property type="project" value="UniProtKB-UniRule"/>
</dbReference>
<feature type="domain" description="Amine oxidase" evidence="12">
    <location>
        <begin position="10"/>
        <end position="464"/>
    </location>
</feature>
<dbReference type="EC" id="1.3.3.4" evidence="4 11"/>
<dbReference type="SUPFAM" id="SSF51905">
    <property type="entry name" value="FAD/NAD(P)-binding domain"/>
    <property type="match status" value="1"/>
</dbReference>